<feature type="compositionally biased region" description="Low complexity" evidence="1">
    <location>
        <begin position="270"/>
        <end position="289"/>
    </location>
</feature>
<dbReference type="RefSeq" id="WP_091411917.1">
    <property type="nucleotide sequence ID" value="NZ_FOAB01000009.1"/>
</dbReference>
<dbReference type="STRING" id="1038014.SAMN04487910_4126"/>
<gene>
    <name evidence="2" type="ORF">SAMN04487910_4126</name>
</gene>
<feature type="compositionally biased region" description="Polar residues" evidence="1">
    <location>
        <begin position="199"/>
        <end position="208"/>
    </location>
</feature>
<evidence type="ECO:0000313" key="2">
    <source>
        <dbReference type="EMBL" id="SEM10951.1"/>
    </source>
</evidence>
<dbReference type="OrthoDB" id="1165038at2"/>
<feature type="region of interest" description="Disordered" evidence="1">
    <location>
        <begin position="170"/>
        <end position="289"/>
    </location>
</feature>
<keyword evidence="3" id="KW-1185">Reference proteome</keyword>
<feature type="compositionally biased region" description="Basic and acidic residues" evidence="1">
    <location>
        <begin position="234"/>
        <end position="243"/>
    </location>
</feature>
<dbReference type="Proteomes" id="UP000198521">
    <property type="component" value="Unassembled WGS sequence"/>
</dbReference>
<reference evidence="2 3" key="1">
    <citation type="submission" date="2016-10" db="EMBL/GenBank/DDBJ databases">
        <authorList>
            <person name="de Groot N.N."/>
        </authorList>
    </citation>
    <scope>NUCLEOTIDE SEQUENCE [LARGE SCALE GENOMIC DNA]</scope>
    <source>
        <strain evidence="2 3">DSM 25232</strain>
    </source>
</reference>
<evidence type="ECO:0000256" key="1">
    <source>
        <dbReference type="SAM" id="MobiDB-lite"/>
    </source>
</evidence>
<sequence>MKTYYNDTLRKVTFENKSIIAHDVIDYFHALSDHLESYIGFLNVYDDVIIFKWLAKNKWIIDHPVVPDTLHRQRYATKEECSVFIKKVYNEDDIFHFQGFEDVPIGEFTLDEMIAFREEDDYLLREEEPPTRKIIISKSTTPTLKKTTKSSRILGDITVPKEELRTKSITKVSTKKKKKTSPLKQFKESTEQLEKENKQSSIAKTSTKPILKKANKPTPIQDKSEDNSLLNLEKTTKPKKDIKTSLVMGEKLGKDQKYPNPPTSPKVKTKPNTVNKNKSTNNDNSLFSI</sequence>
<dbReference type="AlphaFoldDB" id="A0A1H7VNX3"/>
<feature type="compositionally biased region" description="Basic and acidic residues" evidence="1">
    <location>
        <begin position="185"/>
        <end position="198"/>
    </location>
</feature>
<proteinExistence type="predicted"/>
<organism evidence="2 3">
    <name type="scientific">Aquimarina amphilecti</name>
    <dbReference type="NCBI Taxonomy" id="1038014"/>
    <lineage>
        <taxon>Bacteria</taxon>
        <taxon>Pseudomonadati</taxon>
        <taxon>Bacteroidota</taxon>
        <taxon>Flavobacteriia</taxon>
        <taxon>Flavobacteriales</taxon>
        <taxon>Flavobacteriaceae</taxon>
        <taxon>Aquimarina</taxon>
    </lineage>
</organism>
<dbReference type="EMBL" id="FOAB01000009">
    <property type="protein sequence ID" value="SEM10951.1"/>
    <property type="molecule type" value="Genomic_DNA"/>
</dbReference>
<name>A0A1H7VNX3_AQUAM</name>
<accession>A0A1H7VNX3</accession>
<protein>
    <submittedName>
        <fullName evidence="2">Uncharacterized protein</fullName>
    </submittedName>
</protein>
<evidence type="ECO:0000313" key="3">
    <source>
        <dbReference type="Proteomes" id="UP000198521"/>
    </source>
</evidence>